<dbReference type="Proteomes" id="UP000297703">
    <property type="component" value="Unassembled WGS sequence"/>
</dbReference>
<dbReference type="EMBL" id="QXTE01000170">
    <property type="protein sequence ID" value="TFK03027.1"/>
    <property type="molecule type" value="Genomic_DNA"/>
</dbReference>
<organism evidence="1 2">
    <name type="scientific">Platysternon megacephalum</name>
    <name type="common">big-headed turtle</name>
    <dbReference type="NCBI Taxonomy" id="55544"/>
    <lineage>
        <taxon>Eukaryota</taxon>
        <taxon>Metazoa</taxon>
        <taxon>Chordata</taxon>
        <taxon>Craniata</taxon>
        <taxon>Vertebrata</taxon>
        <taxon>Euteleostomi</taxon>
        <taxon>Archelosauria</taxon>
        <taxon>Testudinata</taxon>
        <taxon>Testudines</taxon>
        <taxon>Cryptodira</taxon>
        <taxon>Durocryptodira</taxon>
        <taxon>Testudinoidea</taxon>
        <taxon>Platysternidae</taxon>
        <taxon>Platysternon</taxon>
    </lineage>
</organism>
<dbReference type="AlphaFoldDB" id="A0A4D9E143"/>
<evidence type="ECO:0000313" key="2">
    <source>
        <dbReference type="Proteomes" id="UP000297703"/>
    </source>
</evidence>
<name>A0A4D9E143_9SAUR</name>
<protein>
    <submittedName>
        <fullName evidence="1">T-cell antigen CD7</fullName>
    </submittedName>
</protein>
<gene>
    <name evidence="1" type="ORF">DR999_PMT14760</name>
</gene>
<accession>A0A4D9E143</accession>
<reference evidence="1 2" key="1">
    <citation type="submission" date="2019-04" db="EMBL/GenBank/DDBJ databases">
        <title>Draft genome of the big-headed turtle Platysternon megacephalum.</title>
        <authorList>
            <person name="Gong S."/>
        </authorList>
    </citation>
    <scope>NUCLEOTIDE SEQUENCE [LARGE SCALE GENOMIC DNA]</scope>
    <source>
        <strain evidence="1">DO16091913</strain>
        <tissue evidence="1">Muscle</tissue>
    </source>
</reference>
<reference evidence="1 2" key="2">
    <citation type="submission" date="2019-04" db="EMBL/GenBank/DDBJ databases">
        <title>The genome sequence of big-headed turtle.</title>
        <authorList>
            <person name="Gong S."/>
        </authorList>
    </citation>
    <scope>NUCLEOTIDE SEQUENCE [LARGE SCALE GENOMIC DNA]</scope>
    <source>
        <strain evidence="1">DO16091913</strain>
        <tissue evidence="1">Muscle</tissue>
    </source>
</reference>
<sequence length="68" mass="7851">MRAKVGGARAAGAGRGLGLWRKKRMRRVIPFPKGYLPFDWNFKEELKFIVPFTEDLRVLYSINPWKGG</sequence>
<keyword evidence="2" id="KW-1185">Reference proteome</keyword>
<evidence type="ECO:0000313" key="1">
    <source>
        <dbReference type="EMBL" id="TFK03027.1"/>
    </source>
</evidence>
<comment type="caution">
    <text evidence="1">The sequence shown here is derived from an EMBL/GenBank/DDBJ whole genome shotgun (WGS) entry which is preliminary data.</text>
</comment>
<proteinExistence type="predicted"/>